<dbReference type="PANTHER" id="PTHR47197:SF3">
    <property type="entry name" value="DIHYDRO-HEME D1 DEHYDROGENASE"/>
    <property type="match status" value="1"/>
</dbReference>
<evidence type="ECO:0000256" key="1">
    <source>
        <dbReference type="SAM" id="SignalP"/>
    </source>
</evidence>
<evidence type="ECO:0000313" key="3">
    <source>
        <dbReference type="Proteomes" id="UP000248887"/>
    </source>
</evidence>
<dbReference type="AlphaFoldDB" id="A0A2W5T0U0"/>
<dbReference type="InterPro" id="IPR011045">
    <property type="entry name" value="N2O_reductase_N"/>
</dbReference>
<dbReference type="Pfam" id="PF10282">
    <property type="entry name" value="Lactonase"/>
    <property type="match status" value="2"/>
</dbReference>
<dbReference type="InterPro" id="IPR051200">
    <property type="entry name" value="Host-pathogen_enzymatic-act"/>
</dbReference>
<gene>
    <name evidence="2" type="ORF">DI549_17070</name>
</gene>
<dbReference type="InterPro" id="IPR011964">
    <property type="entry name" value="YVTN_b-propeller_repeat"/>
</dbReference>
<reference evidence="2 3" key="1">
    <citation type="submission" date="2017-08" db="EMBL/GenBank/DDBJ databases">
        <title>Infants hospitalized years apart are colonized by the same room-sourced microbial strains.</title>
        <authorList>
            <person name="Brooks B."/>
            <person name="Olm M.R."/>
            <person name="Firek B.A."/>
            <person name="Baker R."/>
            <person name="Thomas B.C."/>
            <person name="Morowitz M.J."/>
            <person name="Banfield J.F."/>
        </authorList>
    </citation>
    <scope>NUCLEOTIDE SEQUENCE [LARGE SCALE GENOMIC DNA]</scope>
    <source>
        <strain evidence="2">S2_005_001_R2_27</strain>
    </source>
</reference>
<comment type="caution">
    <text evidence="2">The sequence shown here is derived from an EMBL/GenBank/DDBJ whole genome shotgun (WGS) entry which is preliminary data.</text>
</comment>
<dbReference type="SUPFAM" id="SSF50974">
    <property type="entry name" value="Nitrous oxide reductase, N-terminal domain"/>
    <property type="match status" value="1"/>
</dbReference>
<sequence length="328" mass="35362">MKRQTMLSVSLAALAGLLLTDALPAEASPRAFVSNERDHTVSVVDMSTLKVTDTFKTGRRPRGIIASPDGKLIYVCTSDDNRVEVYDAATLKLVKTLRSGPDPELFVLHPSGNPLYIANEDDNQVTVVNVENNDLVAEIPVGVEPEGMGISPDGKYMVNTSETTNMAHVVDTTTNEIIENILVDSRPRVAEFSKDGKQLWVSSEVGGTVSVIDPATWKIVKKISFKIPGVNDDAIQPVGVRITKDGSKAFIALGPANRVAVVNAKTLEVEKYLLVGQRVWQLGFTPDEKFLVSTNGNSNDVSIIDVAAEKVTKSVGVGRLPWGVVIVP</sequence>
<dbReference type="PANTHER" id="PTHR47197">
    <property type="entry name" value="PROTEIN NIRF"/>
    <property type="match status" value="1"/>
</dbReference>
<organism evidence="2 3">
    <name type="scientific">Ancylobacter novellus</name>
    <name type="common">Thiobacillus novellus</name>
    <dbReference type="NCBI Taxonomy" id="921"/>
    <lineage>
        <taxon>Bacteria</taxon>
        <taxon>Pseudomonadati</taxon>
        <taxon>Pseudomonadota</taxon>
        <taxon>Alphaproteobacteria</taxon>
        <taxon>Hyphomicrobiales</taxon>
        <taxon>Xanthobacteraceae</taxon>
        <taxon>Ancylobacter</taxon>
    </lineage>
</organism>
<dbReference type="EMBL" id="QFQD01000064">
    <property type="protein sequence ID" value="PZQ80450.1"/>
    <property type="molecule type" value="Genomic_DNA"/>
</dbReference>
<proteinExistence type="predicted"/>
<accession>A0A2W5T0U0</accession>
<keyword evidence="1" id="KW-0732">Signal</keyword>
<protein>
    <recommendedName>
        <fullName evidence="4">PQQ-dependent catabolism-associated beta-propeller protein</fullName>
    </recommendedName>
</protein>
<evidence type="ECO:0000313" key="2">
    <source>
        <dbReference type="EMBL" id="PZQ80450.1"/>
    </source>
</evidence>
<dbReference type="InterPro" id="IPR015943">
    <property type="entry name" value="WD40/YVTN_repeat-like_dom_sf"/>
</dbReference>
<dbReference type="Gene3D" id="2.130.10.10">
    <property type="entry name" value="YVTN repeat-like/Quinoprotein amine dehydrogenase"/>
    <property type="match status" value="2"/>
</dbReference>
<dbReference type="Proteomes" id="UP000248887">
    <property type="component" value="Unassembled WGS sequence"/>
</dbReference>
<evidence type="ECO:0008006" key="4">
    <source>
        <dbReference type="Google" id="ProtNLM"/>
    </source>
</evidence>
<dbReference type="NCBIfam" id="TIGR03866">
    <property type="entry name" value="PQQ_ABC_repeats"/>
    <property type="match status" value="1"/>
</dbReference>
<dbReference type="InterPro" id="IPR022456">
    <property type="entry name" value="PQQ_b_propeller"/>
</dbReference>
<name>A0A2W5T0U0_ANCNO</name>
<dbReference type="InterPro" id="IPR019405">
    <property type="entry name" value="Lactonase_7-beta_prop"/>
</dbReference>
<feature type="signal peptide" evidence="1">
    <location>
        <begin position="1"/>
        <end position="27"/>
    </location>
</feature>
<dbReference type="NCBIfam" id="TIGR02276">
    <property type="entry name" value="beta_rpt_yvtn"/>
    <property type="match status" value="3"/>
</dbReference>
<feature type="chain" id="PRO_5015943466" description="PQQ-dependent catabolism-associated beta-propeller protein" evidence="1">
    <location>
        <begin position="28"/>
        <end position="328"/>
    </location>
</feature>